<gene>
    <name evidence="1" type="ORF">VNO77_02302</name>
</gene>
<dbReference type="AlphaFoldDB" id="A0AAN9R5T1"/>
<evidence type="ECO:0000313" key="1">
    <source>
        <dbReference type="EMBL" id="KAK7360317.1"/>
    </source>
</evidence>
<proteinExistence type="predicted"/>
<sequence>MNFLGLLDLPVIKRSADNTINVAMKGIKSWPVALYGISVFLAAKTNSVALRHIEANGNSRGSTWGDPKAHSSDKDLPLLAIDLSTSHMSCSPVRLCLGHVGHELGHRPASTVIGPATTAIFFLACQSNFLGSSEYRSVVTQFGPAATQFGPATYSKWGHSTSSGG</sequence>
<name>A0AAN9R5T1_CANGL</name>
<reference evidence="1 2" key="1">
    <citation type="submission" date="2024-01" db="EMBL/GenBank/DDBJ databases">
        <title>The genomes of 5 underutilized Papilionoideae crops provide insights into root nodulation and disease resistanc.</title>
        <authorList>
            <person name="Jiang F."/>
        </authorList>
    </citation>
    <scope>NUCLEOTIDE SEQUENCE [LARGE SCALE GENOMIC DNA]</scope>
    <source>
        <strain evidence="1">LVBAO_FW01</strain>
        <tissue evidence="1">Leaves</tissue>
    </source>
</reference>
<accession>A0AAN9R5T1</accession>
<protein>
    <submittedName>
        <fullName evidence="1">Uncharacterized protein</fullName>
    </submittedName>
</protein>
<dbReference type="EMBL" id="JAYMYQ010000001">
    <property type="protein sequence ID" value="KAK7360317.1"/>
    <property type="molecule type" value="Genomic_DNA"/>
</dbReference>
<keyword evidence="2" id="KW-1185">Reference proteome</keyword>
<dbReference type="Proteomes" id="UP001367508">
    <property type="component" value="Unassembled WGS sequence"/>
</dbReference>
<comment type="caution">
    <text evidence="1">The sequence shown here is derived from an EMBL/GenBank/DDBJ whole genome shotgun (WGS) entry which is preliminary data.</text>
</comment>
<evidence type="ECO:0000313" key="2">
    <source>
        <dbReference type="Proteomes" id="UP001367508"/>
    </source>
</evidence>
<organism evidence="1 2">
    <name type="scientific">Canavalia gladiata</name>
    <name type="common">Sword bean</name>
    <name type="synonym">Dolichos gladiatus</name>
    <dbReference type="NCBI Taxonomy" id="3824"/>
    <lineage>
        <taxon>Eukaryota</taxon>
        <taxon>Viridiplantae</taxon>
        <taxon>Streptophyta</taxon>
        <taxon>Embryophyta</taxon>
        <taxon>Tracheophyta</taxon>
        <taxon>Spermatophyta</taxon>
        <taxon>Magnoliopsida</taxon>
        <taxon>eudicotyledons</taxon>
        <taxon>Gunneridae</taxon>
        <taxon>Pentapetalae</taxon>
        <taxon>rosids</taxon>
        <taxon>fabids</taxon>
        <taxon>Fabales</taxon>
        <taxon>Fabaceae</taxon>
        <taxon>Papilionoideae</taxon>
        <taxon>50 kb inversion clade</taxon>
        <taxon>NPAAA clade</taxon>
        <taxon>indigoferoid/millettioid clade</taxon>
        <taxon>Phaseoleae</taxon>
        <taxon>Canavalia</taxon>
    </lineage>
</organism>